<evidence type="ECO:0000313" key="3">
    <source>
        <dbReference type="EMBL" id="MCJ8012606.1"/>
    </source>
</evidence>
<dbReference type="AlphaFoldDB" id="A0A9X1WQ21"/>
<proteinExistence type="predicted"/>
<keyword evidence="2" id="KW-0732">Signal</keyword>
<gene>
    <name evidence="3" type="ORF">MUG84_12775</name>
</gene>
<dbReference type="RefSeq" id="WP_244725393.1">
    <property type="nucleotide sequence ID" value="NZ_JALIRP010000004.1"/>
</dbReference>
<dbReference type="EMBL" id="JALIRP010000004">
    <property type="protein sequence ID" value="MCJ8012606.1"/>
    <property type="molecule type" value="Genomic_DNA"/>
</dbReference>
<reference evidence="3" key="1">
    <citation type="submission" date="2022-04" db="EMBL/GenBank/DDBJ databases">
        <title>Paenibacillus mangrovi sp. nov., a novel endophytic bacterium isolated from bark of Kandelia candel.</title>
        <authorList>
            <person name="Tuo L."/>
        </authorList>
    </citation>
    <scope>NUCLEOTIDE SEQUENCE</scope>
    <source>
        <strain evidence="3">KQZ6P-2</strain>
    </source>
</reference>
<keyword evidence="4" id="KW-1185">Reference proteome</keyword>
<name>A0A9X1WQ21_9BACL</name>
<feature type="region of interest" description="Disordered" evidence="1">
    <location>
        <begin position="61"/>
        <end position="95"/>
    </location>
</feature>
<sequence>MTNRAKKVLFAAAVAILFLVTPSPYFSQAEGGGKEQELPAGEAKQGLTLTAESTAAFAGEQNKAQTNEKASDGVSATGTAGAPSATITGKQKVSHAVDPAVYKPTTAKKKVAENSDFELFIDEKTGQIRLVGKHSGNEWGAPPVEKKMPPANQKYIESPVHIRYTEGGDVRQTYPSKEKGTKTTVKTTDQGVLVQYELKELQIVFALEYKLLDEGIEVRIPFQSIHEQGKAKLISLEPAPFFGAAPQQSKGAMFIPDGSGALIKFKSNHPTYFEPYSERIYGGDYAFMTTVYKQVTYNKSEIESYGPHESAALPVFGIYKDDTAFLGIVTEGDADAKINGTPTGIRNIPLYRTSAELIYRNSDIVFIGGSGEIPLIQREMIPGDRAVRFVLLEGEQANYVGMAHAYRDYLVRVKGVKPVETKRSAFQLQLLGGVLRKDMIGSTIVSMTTFEQAKEILDGYAAAGIDSLELTYEGWSNDGIYGNAPNHFPAESSLGGNRGLEALAAYAKEKGIRLYLKTNYVKPYESSNALKPSLDSIRGLNKEVMEVKDPWVTTNQPSWKLFYYLKPDRVYDKYIAGEAGKLAELGAGGIHLQYMGDTLYSDQSSDIPYNRKQTMETWTKAMDLMRSQTGHAAVDYGFAYALGHVDRIDGIPLDSSHYVYEDGSIPFYQIAVRGLVPYTGSPSNLQDDPRIWNLRLLEYGAIPSYLLTYEDSSLLKRTMADGLFSSKYIKWLKPSIDQYKKLTEVLNLVQGQGITNHEQLDTYVYRTTYANGVQVTVNYDGEPAHVGSDVIQPYDYLVRKG</sequence>
<dbReference type="InterPro" id="IPR043751">
    <property type="entry name" value="DUF5696"/>
</dbReference>
<dbReference type="Proteomes" id="UP001139347">
    <property type="component" value="Unassembled WGS sequence"/>
</dbReference>
<organism evidence="3 4">
    <name type="scientific">Paenibacillus mangrovi</name>
    <dbReference type="NCBI Taxonomy" id="2931978"/>
    <lineage>
        <taxon>Bacteria</taxon>
        <taxon>Bacillati</taxon>
        <taxon>Bacillota</taxon>
        <taxon>Bacilli</taxon>
        <taxon>Bacillales</taxon>
        <taxon>Paenibacillaceae</taxon>
        <taxon>Paenibacillus</taxon>
    </lineage>
</organism>
<evidence type="ECO:0000256" key="1">
    <source>
        <dbReference type="SAM" id="MobiDB-lite"/>
    </source>
</evidence>
<feature type="chain" id="PRO_5040934989" evidence="2">
    <location>
        <begin position="30"/>
        <end position="801"/>
    </location>
</feature>
<comment type="caution">
    <text evidence="3">The sequence shown here is derived from an EMBL/GenBank/DDBJ whole genome shotgun (WGS) entry which is preliminary data.</text>
</comment>
<feature type="compositionally biased region" description="Low complexity" evidence="1">
    <location>
        <begin position="73"/>
        <end position="89"/>
    </location>
</feature>
<evidence type="ECO:0000256" key="2">
    <source>
        <dbReference type="SAM" id="SignalP"/>
    </source>
</evidence>
<protein>
    <submittedName>
        <fullName evidence="3">DUF5696 domain-containing protein</fullName>
    </submittedName>
</protein>
<accession>A0A9X1WQ21</accession>
<evidence type="ECO:0000313" key="4">
    <source>
        <dbReference type="Proteomes" id="UP001139347"/>
    </source>
</evidence>
<dbReference type="Pfam" id="PF18952">
    <property type="entry name" value="DUF5696"/>
    <property type="match status" value="1"/>
</dbReference>
<feature type="signal peptide" evidence="2">
    <location>
        <begin position="1"/>
        <end position="29"/>
    </location>
</feature>